<comment type="subcellular location">
    <subcellularLocation>
        <location evidence="1">Nucleus</location>
    </subcellularLocation>
</comment>
<dbReference type="GO" id="GO:0007064">
    <property type="term" value="P:mitotic sister chromatid cohesion"/>
    <property type="evidence" value="ECO:0007669"/>
    <property type="project" value="InterPro"/>
</dbReference>
<evidence type="ECO:0000256" key="2">
    <source>
        <dbReference type="ARBA" id="ARBA00022705"/>
    </source>
</evidence>
<organism evidence="7 8">
    <name type="scientific">Coprinellus micaceus</name>
    <name type="common">Glistening ink-cap mushroom</name>
    <name type="synonym">Coprinus micaceus</name>
    <dbReference type="NCBI Taxonomy" id="71717"/>
    <lineage>
        <taxon>Eukaryota</taxon>
        <taxon>Fungi</taxon>
        <taxon>Dikarya</taxon>
        <taxon>Basidiomycota</taxon>
        <taxon>Agaricomycotina</taxon>
        <taxon>Agaricomycetes</taxon>
        <taxon>Agaricomycetidae</taxon>
        <taxon>Agaricales</taxon>
        <taxon>Agaricineae</taxon>
        <taxon>Psathyrellaceae</taxon>
        <taxon>Coprinellus</taxon>
    </lineage>
</organism>
<name>A0A4Y7TIL4_COPMI</name>
<reference evidence="7 8" key="1">
    <citation type="journal article" date="2019" name="Nat. Ecol. Evol.">
        <title>Megaphylogeny resolves global patterns of mushroom evolution.</title>
        <authorList>
            <person name="Varga T."/>
            <person name="Krizsan K."/>
            <person name="Foldi C."/>
            <person name="Dima B."/>
            <person name="Sanchez-Garcia M."/>
            <person name="Sanchez-Ramirez S."/>
            <person name="Szollosi G.J."/>
            <person name="Szarkandi J.G."/>
            <person name="Papp V."/>
            <person name="Albert L."/>
            <person name="Andreopoulos W."/>
            <person name="Angelini C."/>
            <person name="Antonin V."/>
            <person name="Barry K.W."/>
            <person name="Bougher N.L."/>
            <person name="Buchanan P."/>
            <person name="Buyck B."/>
            <person name="Bense V."/>
            <person name="Catcheside P."/>
            <person name="Chovatia M."/>
            <person name="Cooper J."/>
            <person name="Damon W."/>
            <person name="Desjardin D."/>
            <person name="Finy P."/>
            <person name="Geml J."/>
            <person name="Haridas S."/>
            <person name="Hughes K."/>
            <person name="Justo A."/>
            <person name="Karasinski D."/>
            <person name="Kautmanova I."/>
            <person name="Kiss B."/>
            <person name="Kocsube S."/>
            <person name="Kotiranta H."/>
            <person name="LaButti K.M."/>
            <person name="Lechner B.E."/>
            <person name="Liimatainen K."/>
            <person name="Lipzen A."/>
            <person name="Lukacs Z."/>
            <person name="Mihaltcheva S."/>
            <person name="Morgado L.N."/>
            <person name="Niskanen T."/>
            <person name="Noordeloos M.E."/>
            <person name="Ohm R.A."/>
            <person name="Ortiz-Santana B."/>
            <person name="Ovrebo C."/>
            <person name="Racz N."/>
            <person name="Riley R."/>
            <person name="Savchenko A."/>
            <person name="Shiryaev A."/>
            <person name="Soop K."/>
            <person name="Spirin V."/>
            <person name="Szebenyi C."/>
            <person name="Tomsovsky M."/>
            <person name="Tulloss R.E."/>
            <person name="Uehling J."/>
            <person name="Grigoriev I.V."/>
            <person name="Vagvolgyi C."/>
            <person name="Papp T."/>
            <person name="Martin F.M."/>
            <person name="Miettinen O."/>
            <person name="Hibbett D.S."/>
            <person name="Nagy L.G."/>
        </authorList>
    </citation>
    <scope>NUCLEOTIDE SEQUENCE [LARGE SCALE GENOMIC DNA]</scope>
    <source>
        <strain evidence="7 8">FP101781</strain>
    </source>
</reference>
<comment type="similarity">
    <text evidence="6">Belongs to the CTF8 family.</text>
</comment>
<dbReference type="Proteomes" id="UP000298030">
    <property type="component" value="Unassembled WGS sequence"/>
</dbReference>
<dbReference type="GO" id="GO:0003677">
    <property type="term" value="F:DNA binding"/>
    <property type="evidence" value="ECO:0007669"/>
    <property type="project" value="UniProtKB-KW"/>
</dbReference>
<evidence type="ECO:0000256" key="6">
    <source>
        <dbReference type="ARBA" id="ARBA00038447"/>
    </source>
</evidence>
<accession>A0A4Y7TIL4</accession>
<keyword evidence="4" id="KW-0539">Nucleus</keyword>
<keyword evidence="5" id="KW-0131">Cell cycle</keyword>
<evidence type="ECO:0000313" key="7">
    <source>
        <dbReference type="EMBL" id="TEB33329.1"/>
    </source>
</evidence>
<evidence type="ECO:0008006" key="9">
    <source>
        <dbReference type="Google" id="ProtNLM"/>
    </source>
</evidence>
<dbReference type="PANTHER" id="PTHR28605">
    <property type="entry name" value="CTF8, CHROMOSOME TRANSMISSION FIDELITY FACTOR 8 HOMOLOG (S. CEREVISIAE)"/>
    <property type="match status" value="1"/>
</dbReference>
<dbReference type="EMBL" id="QPFP01000012">
    <property type="protein sequence ID" value="TEB33329.1"/>
    <property type="molecule type" value="Genomic_DNA"/>
</dbReference>
<dbReference type="STRING" id="71717.A0A4Y7TIL4"/>
<gene>
    <name evidence="7" type="ORF">FA13DRAFT_147166</name>
</gene>
<evidence type="ECO:0000313" key="8">
    <source>
        <dbReference type="Proteomes" id="UP000298030"/>
    </source>
</evidence>
<evidence type="ECO:0000256" key="5">
    <source>
        <dbReference type="ARBA" id="ARBA00023306"/>
    </source>
</evidence>
<proteinExistence type="inferred from homology"/>
<dbReference type="GO" id="GO:0006260">
    <property type="term" value="P:DNA replication"/>
    <property type="evidence" value="ECO:0007669"/>
    <property type="project" value="UniProtKB-KW"/>
</dbReference>
<sequence>MIIPITLSTEANAKLPSGLAQISNDEIILIELQGALDVNVEASPTERNGKFVGKLTVDDAMATLLIGHHLLEGKVAVIPKPLAIMHRTNSAGRASSTSGTGEMDVEETQFEGSMDVDRAAGGEQAPPQWTIQGLVKKKIIFSKRPMPIITRA</sequence>
<dbReference type="AlphaFoldDB" id="A0A4Y7TIL4"/>
<evidence type="ECO:0000256" key="4">
    <source>
        <dbReference type="ARBA" id="ARBA00023242"/>
    </source>
</evidence>
<keyword evidence="3" id="KW-0238">DNA-binding</keyword>
<evidence type="ECO:0000256" key="1">
    <source>
        <dbReference type="ARBA" id="ARBA00004123"/>
    </source>
</evidence>
<dbReference type="Pfam" id="PF09696">
    <property type="entry name" value="Ctf8"/>
    <property type="match status" value="1"/>
</dbReference>
<dbReference type="OrthoDB" id="121932at2759"/>
<keyword evidence="2" id="KW-0235">DNA replication</keyword>
<protein>
    <recommendedName>
        <fullName evidence="9">Ctf8-domain-containing protein</fullName>
    </recommendedName>
</protein>
<dbReference type="InterPro" id="IPR018607">
    <property type="entry name" value="Ctf8"/>
</dbReference>
<comment type="caution">
    <text evidence="7">The sequence shown here is derived from an EMBL/GenBank/DDBJ whole genome shotgun (WGS) entry which is preliminary data.</text>
</comment>
<keyword evidence="8" id="KW-1185">Reference proteome</keyword>
<dbReference type="PANTHER" id="PTHR28605:SF1">
    <property type="entry name" value="CHROMOSOME TRANSMISSION FIDELITY FACTOR 8"/>
    <property type="match status" value="1"/>
</dbReference>
<evidence type="ECO:0000256" key="3">
    <source>
        <dbReference type="ARBA" id="ARBA00023125"/>
    </source>
</evidence>
<dbReference type="GO" id="GO:0031390">
    <property type="term" value="C:Ctf18 RFC-like complex"/>
    <property type="evidence" value="ECO:0007669"/>
    <property type="project" value="InterPro"/>
</dbReference>